<gene>
    <name evidence="2" type="ORF">GJW-30_1_04490</name>
</gene>
<dbReference type="AlphaFoldDB" id="A0A0S3Q181"/>
<evidence type="ECO:0000256" key="1">
    <source>
        <dbReference type="SAM" id="SignalP"/>
    </source>
</evidence>
<reference evidence="2 3" key="1">
    <citation type="submission" date="2015-08" db="EMBL/GenBank/DDBJ databases">
        <title>Investigation of the bacterial diversity of lava forest soil.</title>
        <authorList>
            <person name="Lee J.S."/>
        </authorList>
    </citation>
    <scope>NUCLEOTIDE SEQUENCE [LARGE SCALE GENOMIC DNA]</scope>
    <source>
        <strain evidence="2 3">GJW-30</strain>
    </source>
</reference>
<dbReference type="OrthoDB" id="8265490at2"/>
<name>A0A0S3Q181_9BRAD</name>
<dbReference type="PROSITE" id="PS51257">
    <property type="entry name" value="PROKAR_LIPOPROTEIN"/>
    <property type="match status" value="1"/>
</dbReference>
<feature type="chain" id="PRO_5006616070" description="Lipoprotein" evidence="1">
    <location>
        <begin position="17"/>
        <end position="186"/>
    </location>
</feature>
<evidence type="ECO:0000313" key="3">
    <source>
        <dbReference type="Proteomes" id="UP000236884"/>
    </source>
</evidence>
<keyword evidence="3" id="KW-1185">Reference proteome</keyword>
<accession>A0A0S3Q181</accession>
<organism evidence="2 3">
    <name type="scientific">Variibacter gotjawalensis</name>
    <dbReference type="NCBI Taxonomy" id="1333996"/>
    <lineage>
        <taxon>Bacteria</taxon>
        <taxon>Pseudomonadati</taxon>
        <taxon>Pseudomonadota</taxon>
        <taxon>Alphaproteobacteria</taxon>
        <taxon>Hyphomicrobiales</taxon>
        <taxon>Nitrobacteraceae</taxon>
        <taxon>Variibacter</taxon>
    </lineage>
</organism>
<keyword evidence="1" id="KW-0732">Signal</keyword>
<protein>
    <recommendedName>
        <fullName evidence="4">Lipoprotein</fullName>
    </recommendedName>
</protein>
<dbReference type="EMBL" id="AP014946">
    <property type="protein sequence ID" value="BAT61928.1"/>
    <property type="molecule type" value="Genomic_DNA"/>
</dbReference>
<feature type="signal peptide" evidence="1">
    <location>
        <begin position="1"/>
        <end position="16"/>
    </location>
</feature>
<proteinExistence type="predicted"/>
<evidence type="ECO:0008006" key="4">
    <source>
        <dbReference type="Google" id="ProtNLM"/>
    </source>
</evidence>
<dbReference type="RefSeq" id="WP_130364651.1">
    <property type="nucleotide sequence ID" value="NZ_AP014946.1"/>
</dbReference>
<dbReference type="KEGG" id="vgo:GJW-30_1_04490"/>
<sequence length="186" mass="20202">MRQLLLLSFASSVLLAGCASYETTYLARDAEGRPVVTTVAGTPIVVTAPQKIGFLATETTYAVNVVKANADGTSVKIGEKTLTETTVDKTPIQLGYSQVAHLDVKRPFYGTAKNIIDLEGQYPTKVSSDVDDKTLGRVLDSADKVFDKLVEKQSAPAGGESRKIVSQRSYMIVYDPETRNIQRVKL</sequence>
<evidence type="ECO:0000313" key="2">
    <source>
        <dbReference type="EMBL" id="BAT61928.1"/>
    </source>
</evidence>
<dbReference type="Proteomes" id="UP000236884">
    <property type="component" value="Chromosome"/>
</dbReference>